<feature type="non-terminal residue" evidence="1">
    <location>
        <position position="52"/>
    </location>
</feature>
<gene>
    <name evidence="1" type="ORF">S03H2_27405</name>
</gene>
<organism evidence="1">
    <name type="scientific">marine sediment metagenome</name>
    <dbReference type="NCBI Taxonomy" id="412755"/>
    <lineage>
        <taxon>unclassified sequences</taxon>
        <taxon>metagenomes</taxon>
        <taxon>ecological metagenomes</taxon>
    </lineage>
</organism>
<dbReference type="AlphaFoldDB" id="X1IUH2"/>
<comment type="caution">
    <text evidence="1">The sequence shown here is derived from an EMBL/GenBank/DDBJ whole genome shotgun (WGS) entry which is preliminary data.</text>
</comment>
<proteinExistence type="predicted"/>
<evidence type="ECO:0000313" key="1">
    <source>
        <dbReference type="EMBL" id="GAH61188.1"/>
    </source>
</evidence>
<accession>X1IUH2</accession>
<protein>
    <submittedName>
        <fullName evidence="1">Uncharacterized protein</fullName>
    </submittedName>
</protein>
<sequence>MENRLLDQFNNVILSQWLSTNITVKYEPINHRELFELAYHTNNSINTRNIFI</sequence>
<dbReference type="EMBL" id="BARU01016494">
    <property type="protein sequence ID" value="GAH61188.1"/>
    <property type="molecule type" value="Genomic_DNA"/>
</dbReference>
<name>X1IUH2_9ZZZZ</name>
<reference evidence="1" key="1">
    <citation type="journal article" date="2014" name="Front. Microbiol.">
        <title>High frequency of phylogenetically diverse reductive dehalogenase-homologous genes in deep subseafloor sedimentary metagenomes.</title>
        <authorList>
            <person name="Kawai M."/>
            <person name="Futagami T."/>
            <person name="Toyoda A."/>
            <person name="Takaki Y."/>
            <person name="Nishi S."/>
            <person name="Hori S."/>
            <person name="Arai W."/>
            <person name="Tsubouchi T."/>
            <person name="Morono Y."/>
            <person name="Uchiyama I."/>
            <person name="Ito T."/>
            <person name="Fujiyama A."/>
            <person name="Inagaki F."/>
            <person name="Takami H."/>
        </authorList>
    </citation>
    <scope>NUCLEOTIDE SEQUENCE</scope>
    <source>
        <strain evidence="1">Expedition CK06-06</strain>
    </source>
</reference>